<feature type="compositionally biased region" description="Polar residues" evidence="7">
    <location>
        <begin position="307"/>
        <end position="318"/>
    </location>
</feature>
<keyword evidence="3" id="KW-0227">DNA damage</keyword>
<evidence type="ECO:0000259" key="8">
    <source>
        <dbReference type="SMART" id="SM00891"/>
    </source>
</evidence>
<keyword evidence="2" id="KW-0255">Endonuclease</keyword>
<dbReference type="SUPFAM" id="SSF47781">
    <property type="entry name" value="RuvA domain 2-like"/>
    <property type="match status" value="1"/>
</dbReference>
<sequence length="331" mass="35807">MNTPLFRSGMLPYLERNDYIFIPKGRGRRRQATKGAIGGTFLSRLVRNEGRGGRSLEGGRRNGRAQGTLSDFIYKGGDQGVSIVVDHREGGSAIVGLLEGMGARIELRNLKVGDYVVSDEVAVERKTVADFAASIVDRRLFAQARAMKEAYARPLLLIEGGGQQPRGVSKEAIRGALISTILDFGVPVIMAADAEEAACIVMAVAKREQSSAVRGISLKDRRRPQTPDEEKEYVVASLPMVEATLAKRLLEEFGSVEGVFSASEEDLQRVEKIGPKKAKRIREVAAGRYGAPKAEPAGEGWPGCPLSQGSAAQLSQGPAQGFDFRTFSRRS</sequence>
<dbReference type="GO" id="GO:0003697">
    <property type="term" value="F:single-stranded DNA binding"/>
    <property type="evidence" value="ECO:0007669"/>
    <property type="project" value="TreeGrafter"/>
</dbReference>
<feature type="domain" description="ERCC4" evidence="8">
    <location>
        <begin position="82"/>
        <end position="162"/>
    </location>
</feature>
<dbReference type="Pfam" id="PF02732">
    <property type="entry name" value="ERCC4"/>
    <property type="match status" value="1"/>
</dbReference>
<evidence type="ECO:0000256" key="4">
    <source>
        <dbReference type="ARBA" id="ARBA00022801"/>
    </source>
</evidence>
<evidence type="ECO:0000256" key="2">
    <source>
        <dbReference type="ARBA" id="ARBA00022759"/>
    </source>
</evidence>
<dbReference type="Pfam" id="PF14520">
    <property type="entry name" value="HHH_5"/>
    <property type="match status" value="1"/>
</dbReference>
<evidence type="ECO:0000256" key="3">
    <source>
        <dbReference type="ARBA" id="ARBA00022763"/>
    </source>
</evidence>
<dbReference type="PANTHER" id="PTHR10150:SF0">
    <property type="entry name" value="DNA REPAIR ENDONUCLEASE XPF"/>
    <property type="match status" value="1"/>
</dbReference>
<dbReference type="InterPro" id="IPR011335">
    <property type="entry name" value="Restrct_endonuc-II-like"/>
</dbReference>
<dbReference type="SUPFAM" id="SSF52980">
    <property type="entry name" value="Restriction endonuclease-like"/>
    <property type="match status" value="1"/>
</dbReference>
<reference evidence="9" key="1">
    <citation type="journal article" date="2020" name="mSystems">
        <title>Genome- and Community-Level Interaction Insights into Carbon Utilization and Element Cycling Functions of Hydrothermarchaeota in Hydrothermal Sediment.</title>
        <authorList>
            <person name="Zhou Z."/>
            <person name="Liu Y."/>
            <person name="Xu W."/>
            <person name="Pan J."/>
            <person name="Luo Z.H."/>
            <person name="Li M."/>
        </authorList>
    </citation>
    <scope>NUCLEOTIDE SEQUENCE [LARGE SCALE GENOMIC DNA]</scope>
    <source>
        <strain evidence="9">SpSt-468</strain>
    </source>
</reference>
<keyword evidence="6" id="KW-0234">DNA repair</keyword>
<dbReference type="SMART" id="SM00891">
    <property type="entry name" value="ERCC4"/>
    <property type="match status" value="1"/>
</dbReference>
<dbReference type="GO" id="GO:0000014">
    <property type="term" value="F:single-stranded DNA endodeoxyribonuclease activity"/>
    <property type="evidence" value="ECO:0007669"/>
    <property type="project" value="TreeGrafter"/>
</dbReference>
<dbReference type="GO" id="GO:0000724">
    <property type="term" value="P:double-strand break repair via homologous recombination"/>
    <property type="evidence" value="ECO:0007669"/>
    <property type="project" value="TreeGrafter"/>
</dbReference>
<dbReference type="InterPro" id="IPR010994">
    <property type="entry name" value="RuvA_2-like"/>
</dbReference>
<evidence type="ECO:0000256" key="7">
    <source>
        <dbReference type="SAM" id="MobiDB-lite"/>
    </source>
</evidence>
<dbReference type="Gene3D" id="3.40.50.10130">
    <property type="match status" value="1"/>
</dbReference>
<dbReference type="InterPro" id="IPR006166">
    <property type="entry name" value="ERCC4_domain"/>
</dbReference>
<dbReference type="GO" id="GO:0003684">
    <property type="term" value="F:damaged DNA binding"/>
    <property type="evidence" value="ECO:0007669"/>
    <property type="project" value="TreeGrafter"/>
</dbReference>
<dbReference type="Gene3D" id="1.10.150.20">
    <property type="entry name" value="5' to 3' exonuclease, C-terminal subdomain"/>
    <property type="match status" value="1"/>
</dbReference>
<dbReference type="PANTHER" id="PTHR10150">
    <property type="entry name" value="DNA REPAIR ENDONUCLEASE XPF"/>
    <property type="match status" value="1"/>
</dbReference>
<evidence type="ECO:0000256" key="6">
    <source>
        <dbReference type="ARBA" id="ARBA00023204"/>
    </source>
</evidence>
<dbReference type="AlphaFoldDB" id="A0A7C3ESF7"/>
<feature type="region of interest" description="Disordered" evidence="7">
    <location>
        <begin position="291"/>
        <end position="331"/>
    </location>
</feature>
<dbReference type="GO" id="GO:1901255">
    <property type="term" value="P:nucleotide-excision repair involved in interstrand cross-link repair"/>
    <property type="evidence" value="ECO:0007669"/>
    <property type="project" value="TreeGrafter"/>
</dbReference>
<evidence type="ECO:0000256" key="1">
    <source>
        <dbReference type="ARBA" id="ARBA00022722"/>
    </source>
</evidence>
<name>A0A7C3ESF7_9CREN</name>
<gene>
    <name evidence="9" type="ORF">ENS19_05300</name>
</gene>
<keyword evidence="5" id="KW-0238">DNA-binding</keyword>
<dbReference type="CDD" id="cd20075">
    <property type="entry name" value="XPF_nuclease_XPF_arch"/>
    <property type="match status" value="1"/>
</dbReference>
<evidence type="ECO:0000256" key="5">
    <source>
        <dbReference type="ARBA" id="ARBA00023125"/>
    </source>
</evidence>
<accession>A0A7C3ESF7</accession>
<proteinExistence type="predicted"/>
<comment type="caution">
    <text evidence="9">The sequence shown here is derived from an EMBL/GenBank/DDBJ whole genome shotgun (WGS) entry which is preliminary data.</text>
</comment>
<keyword evidence="4" id="KW-0378">Hydrolase</keyword>
<protein>
    <recommendedName>
        <fullName evidence="8">ERCC4 domain-containing protein</fullName>
    </recommendedName>
</protein>
<evidence type="ECO:0000313" key="9">
    <source>
        <dbReference type="EMBL" id="HFK20684.1"/>
    </source>
</evidence>
<organism evidence="9">
    <name type="scientific">Candidatus Methanomethylicus mesodigestus</name>
    <dbReference type="NCBI Taxonomy" id="1867258"/>
    <lineage>
        <taxon>Archaea</taxon>
        <taxon>Thermoproteota</taxon>
        <taxon>Methanosuratincolia</taxon>
        <taxon>Candidatus Methanomethylicales</taxon>
        <taxon>Candidatus Methanomethylicaceae</taxon>
        <taxon>Candidatus Methanomethylicus</taxon>
    </lineage>
</organism>
<keyword evidence="1" id="KW-0540">Nuclease</keyword>
<dbReference type="EMBL" id="DSTX01000009">
    <property type="protein sequence ID" value="HFK20684.1"/>
    <property type="molecule type" value="Genomic_DNA"/>
</dbReference>